<dbReference type="InterPro" id="IPR036746">
    <property type="entry name" value="TT1725-like_sf"/>
</dbReference>
<dbReference type="KEGG" id="kme:H0A61_01617"/>
<reference evidence="1" key="1">
    <citation type="submission" date="2020-07" db="EMBL/GenBank/DDBJ databases">
        <title>Koleobacter methoxysyntrophicus gen. nov., sp. nov., a novel anaerobic bacterium isolated from deep subsurface oil field and proposal of Koleobacterales ord. nov. in the phylum Firmicutes.</title>
        <authorList>
            <person name="Sakamoto S."/>
            <person name="Tamaki H."/>
        </authorList>
    </citation>
    <scope>NUCLEOTIDE SEQUENCE</scope>
    <source>
        <strain evidence="1">NRmbB1</strain>
    </source>
</reference>
<sequence>MIVGTATIDLVFYEPSSLKDKRQIIKSLINRIKGKFNVSIGEIDFHDSWRNARIGVACVSTGTSHANSVITSVINFIEKDGRVIIQDYSIEIF</sequence>
<gene>
    <name evidence="1" type="ORF">H0A61_01617</name>
</gene>
<organism evidence="1 2">
    <name type="scientific">Koleobacter methoxysyntrophicus</name>
    <dbReference type="NCBI Taxonomy" id="2751313"/>
    <lineage>
        <taxon>Bacteria</taxon>
        <taxon>Bacillati</taxon>
        <taxon>Bacillota</taxon>
        <taxon>Clostridia</taxon>
        <taxon>Koleobacterales</taxon>
        <taxon>Koleobacteraceae</taxon>
        <taxon>Koleobacter</taxon>
    </lineage>
</organism>
<dbReference type="AlphaFoldDB" id="A0A8A0RPX3"/>
<dbReference type="RefSeq" id="WP_206706616.1">
    <property type="nucleotide sequence ID" value="NZ_CP059066.1"/>
</dbReference>
<keyword evidence="2" id="KW-1185">Reference proteome</keyword>
<name>A0A8A0RPX3_9FIRM</name>
<evidence type="ECO:0008006" key="3">
    <source>
        <dbReference type="Google" id="ProtNLM"/>
    </source>
</evidence>
<proteinExistence type="predicted"/>
<dbReference type="EMBL" id="CP059066">
    <property type="protein sequence ID" value="QSQ09256.1"/>
    <property type="molecule type" value="Genomic_DNA"/>
</dbReference>
<accession>A0A8A0RPX3</accession>
<dbReference type="Pfam" id="PF04456">
    <property type="entry name" value="DUF503"/>
    <property type="match status" value="1"/>
</dbReference>
<dbReference type="Proteomes" id="UP000662904">
    <property type="component" value="Chromosome"/>
</dbReference>
<protein>
    <recommendedName>
        <fullName evidence="3">DUF503 domain-containing protein</fullName>
    </recommendedName>
</protein>
<evidence type="ECO:0000313" key="1">
    <source>
        <dbReference type="EMBL" id="QSQ09256.1"/>
    </source>
</evidence>
<dbReference type="SUPFAM" id="SSF103007">
    <property type="entry name" value="Hypothetical protein TT1725"/>
    <property type="match status" value="1"/>
</dbReference>
<evidence type="ECO:0000313" key="2">
    <source>
        <dbReference type="Proteomes" id="UP000662904"/>
    </source>
</evidence>
<dbReference type="PANTHER" id="PTHR36441:SF1">
    <property type="entry name" value="DUF503 DOMAIN-CONTAINING PROTEIN"/>
    <property type="match status" value="1"/>
</dbReference>
<dbReference type="InterPro" id="IPR007546">
    <property type="entry name" value="DUF503"/>
</dbReference>
<dbReference type="PANTHER" id="PTHR36441">
    <property type="entry name" value="HYPOTHETICAL CYTOSOLIC PROTEIN"/>
    <property type="match status" value="1"/>
</dbReference>
<dbReference type="Gene3D" id="3.30.70.1120">
    <property type="entry name" value="TT1725-like"/>
    <property type="match status" value="1"/>
</dbReference>